<keyword evidence="1" id="KW-0472">Membrane</keyword>
<reference evidence="2 3" key="1">
    <citation type="journal article" date="2018" name="Sci. Rep.">
        <title>Genomic signatures of local adaptation to the degree of environmental predictability in rotifers.</title>
        <authorList>
            <person name="Franch-Gras L."/>
            <person name="Hahn C."/>
            <person name="Garcia-Roger E.M."/>
            <person name="Carmona M.J."/>
            <person name="Serra M."/>
            <person name="Gomez A."/>
        </authorList>
    </citation>
    <scope>NUCLEOTIDE SEQUENCE [LARGE SCALE GENOMIC DNA]</scope>
    <source>
        <strain evidence="2">HYR1</strain>
    </source>
</reference>
<sequence>MKYIIFEMFKSHFFIICFAFIALVNGQSINHKPIKQLEEKSRNYVAYLVKFLSPDTLYPVVLKDKRHIHPNKTYDHTIWYQHHKKSLVEISKFQTGFFGNESSFLDGKLVGNNLLLLKYETHRKILDHYEPIHFFKETSISKDDINYRDDEYEIKDDSLIENIDYINNKFKKIYTLAYYDDLEVLIDDNGMELSVECIVDITLPRFLSTHHKISLENELRSLISFRIKFQNDSNDFLDEKRKEKMNDFTEGSDYLEVYKARAGPFVFKKQDFVNQNVVCELLLKDYDLTNVLRKRKIFRFSNNRRNNSNRNLSFLFNQLISLLFVAFFFNDK</sequence>
<dbReference type="EMBL" id="REGN01009234">
    <property type="protein sequence ID" value="RNA01628.1"/>
    <property type="molecule type" value="Genomic_DNA"/>
</dbReference>
<evidence type="ECO:0000313" key="2">
    <source>
        <dbReference type="EMBL" id="RNA01628.1"/>
    </source>
</evidence>
<accession>A0A3M7PSK2</accession>
<organism evidence="2 3">
    <name type="scientific">Brachionus plicatilis</name>
    <name type="common">Marine rotifer</name>
    <name type="synonym">Brachionus muelleri</name>
    <dbReference type="NCBI Taxonomy" id="10195"/>
    <lineage>
        <taxon>Eukaryota</taxon>
        <taxon>Metazoa</taxon>
        <taxon>Spiralia</taxon>
        <taxon>Gnathifera</taxon>
        <taxon>Rotifera</taxon>
        <taxon>Eurotatoria</taxon>
        <taxon>Monogononta</taxon>
        <taxon>Pseudotrocha</taxon>
        <taxon>Ploima</taxon>
        <taxon>Brachionidae</taxon>
        <taxon>Brachionus</taxon>
    </lineage>
</organism>
<proteinExistence type="predicted"/>
<keyword evidence="3" id="KW-1185">Reference proteome</keyword>
<name>A0A3M7PSK2_BRAPC</name>
<evidence type="ECO:0000313" key="3">
    <source>
        <dbReference type="Proteomes" id="UP000276133"/>
    </source>
</evidence>
<dbReference type="OrthoDB" id="10546348at2759"/>
<gene>
    <name evidence="2" type="ORF">BpHYR1_008158</name>
</gene>
<evidence type="ECO:0000256" key="1">
    <source>
        <dbReference type="SAM" id="Phobius"/>
    </source>
</evidence>
<dbReference type="Proteomes" id="UP000276133">
    <property type="component" value="Unassembled WGS sequence"/>
</dbReference>
<feature type="transmembrane region" description="Helical" evidence="1">
    <location>
        <begin position="312"/>
        <end position="329"/>
    </location>
</feature>
<protein>
    <submittedName>
        <fullName evidence="2">Uncharacterized protein</fullName>
    </submittedName>
</protein>
<comment type="caution">
    <text evidence="2">The sequence shown here is derived from an EMBL/GenBank/DDBJ whole genome shotgun (WGS) entry which is preliminary data.</text>
</comment>
<keyword evidence="1" id="KW-0812">Transmembrane</keyword>
<dbReference type="AlphaFoldDB" id="A0A3M7PSK2"/>
<keyword evidence="1" id="KW-1133">Transmembrane helix</keyword>